<dbReference type="Proteomes" id="UP000027730">
    <property type="component" value="Unassembled WGS sequence"/>
</dbReference>
<evidence type="ECO:0000313" key="2">
    <source>
        <dbReference type="Proteomes" id="UP000027730"/>
    </source>
</evidence>
<dbReference type="PANTHER" id="PTHR40619:SF3">
    <property type="entry name" value="FUNGAL STAND N-TERMINAL GOODBYE DOMAIN-CONTAINING PROTEIN"/>
    <property type="match status" value="1"/>
</dbReference>
<name>A0A074WPQ3_9PEZI</name>
<reference evidence="1 2" key="1">
    <citation type="journal article" date="2014" name="BMC Genomics">
        <title>Genome sequencing of four Aureobasidium pullulans varieties: biotechnological potential, stress tolerance, and description of new species.</title>
        <authorList>
            <person name="Gostin Ar C."/>
            <person name="Ohm R.A."/>
            <person name="Kogej T."/>
            <person name="Sonjak S."/>
            <person name="Turk M."/>
            <person name="Zajc J."/>
            <person name="Zalar P."/>
            <person name="Grube M."/>
            <person name="Sun H."/>
            <person name="Han J."/>
            <person name="Sharma A."/>
            <person name="Chiniquy J."/>
            <person name="Ngan C.Y."/>
            <person name="Lipzen A."/>
            <person name="Barry K."/>
            <person name="Grigoriev I.V."/>
            <person name="Gunde-Cimerman N."/>
        </authorList>
    </citation>
    <scope>NUCLEOTIDE SEQUENCE [LARGE SCALE GENOMIC DNA]</scope>
    <source>
        <strain evidence="1 2">CBS 147.97</strain>
    </source>
</reference>
<dbReference type="HOGENOM" id="CLU_436749_0_0_1"/>
<dbReference type="PANTHER" id="PTHR40619">
    <property type="entry name" value="FUNGAL STAND N-TERMINAL GOODBYE DOMAIN-CONTAINING PROTEIN"/>
    <property type="match status" value="1"/>
</dbReference>
<dbReference type="EMBL" id="KL584713">
    <property type="protein sequence ID" value="KEQ71682.1"/>
    <property type="molecule type" value="Genomic_DNA"/>
</dbReference>
<dbReference type="RefSeq" id="XP_013425931.1">
    <property type="nucleotide sequence ID" value="XM_013570477.1"/>
</dbReference>
<sequence>MTLNAKDQKLMDSQLSANFILHESETLRGYSKGLEYDSQRATFKPKTSSHGHDVDFASDAIQLTKGALELYCNSDPKHVTFSSNLTWDDVAVASKEARIRENTRKDTTWSTIVDTVKTARADYNSKGRFRKVGRSLGDIAPAIVHKLDFAPDQMYLNVICQGLKFVFDAAIKLADKRKKILDTFENIPALVKDVHAYDQFFDKNEDYVQLREDFDVCLLMAIANSIQWLAKPPICQVLLPSEQQQHRRRRQKQKNEKPKVTEPIIHQGQLTSFMAVDDDHLADISHILENSTRFDMDEVRLAYTVANSTDIRDWLSATRGILFLNGSGDMTAAREPPFSAVLASLVFGISQNPEAVVLRFLCGLHSEPNQAISGASGLLRSLITQLSFKYDFNLGFINSESYREGLREHDLQTLCETFSAMVSQLPTDSELYYVIDGISWLETPRWREDLIAAVAYVCYLCVDPVGQTRLKILMSSPARSLLLTQELREYGEHINVVEVHSYQIDET</sequence>
<protein>
    <submittedName>
        <fullName evidence="1">Uncharacterized protein</fullName>
    </submittedName>
</protein>
<organism evidence="1 2">
    <name type="scientific">Aureobasidium namibiae CBS 147.97</name>
    <dbReference type="NCBI Taxonomy" id="1043004"/>
    <lineage>
        <taxon>Eukaryota</taxon>
        <taxon>Fungi</taxon>
        <taxon>Dikarya</taxon>
        <taxon>Ascomycota</taxon>
        <taxon>Pezizomycotina</taxon>
        <taxon>Dothideomycetes</taxon>
        <taxon>Dothideomycetidae</taxon>
        <taxon>Dothideales</taxon>
        <taxon>Saccotheciaceae</taxon>
        <taxon>Aureobasidium</taxon>
    </lineage>
</organism>
<accession>A0A074WPQ3</accession>
<dbReference type="OrthoDB" id="5419927at2759"/>
<dbReference type="GeneID" id="25413818"/>
<dbReference type="AlphaFoldDB" id="A0A074WPQ3"/>
<gene>
    <name evidence="1" type="ORF">M436DRAFT_65168</name>
</gene>
<proteinExistence type="predicted"/>
<dbReference type="STRING" id="1043004.A0A074WPQ3"/>
<keyword evidence="2" id="KW-1185">Reference proteome</keyword>
<evidence type="ECO:0000313" key="1">
    <source>
        <dbReference type="EMBL" id="KEQ71682.1"/>
    </source>
</evidence>